<evidence type="ECO:0000313" key="3">
    <source>
        <dbReference type="EMBL" id="AIO66499.1"/>
    </source>
</evidence>
<dbReference type="Proteomes" id="UP000029424">
    <property type="component" value="Chromosome 1"/>
</dbReference>
<feature type="region of interest" description="Disordered" evidence="1">
    <location>
        <begin position="77"/>
        <end position="160"/>
    </location>
</feature>
<feature type="compositionally biased region" description="Basic and acidic residues" evidence="1">
    <location>
        <begin position="151"/>
        <end position="160"/>
    </location>
</feature>
<feature type="compositionally biased region" description="Polar residues" evidence="1">
    <location>
        <begin position="135"/>
        <end position="144"/>
    </location>
</feature>
<evidence type="ECO:0000313" key="4">
    <source>
        <dbReference type="Proteomes" id="UP000029424"/>
    </source>
</evidence>
<keyword evidence="2" id="KW-0732">Signal</keyword>
<dbReference type="AlphaFoldDB" id="A0AAI8FMW8"/>
<organism evidence="3 4">
    <name type="scientific">Burkholderia oklahomensis</name>
    <dbReference type="NCBI Taxonomy" id="342113"/>
    <lineage>
        <taxon>Bacteria</taxon>
        <taxon>Pseudomonadati</taxon>
        <taxon>Pseudomonadota</taxon>
        <taxon>Betaproteobacteria</taxon>
        <taxon>Burkholderiales</taxon>
        <taxon>Burkholderiaceae</taxon>
        <taxon>Burkholderia</taxon>
        <taxon>pseudomallei group</taxon>
    </lineage>
</organism>
<evidence type="ECO:0000256" key="1">
    <source>
        <dbReference type="SAM" id="MobiDB-lite"/>
    </source>
</evidence>
<name>A0AAI8FMW8_9BURK</name>
<keyword evidence="4" id="KW-1185">Reference proteome</keyword>
<feature type="signal peptide" evidence="2">
    <location>
        <begin position="1"/>
        <end position="21"/>
    </location>
</feature>
<feature type="chain" id="PRO_5042510780" evidence="2">
    <location>
        <begin position="22"/>
        <end position="265"/>
    </location>
</feature>
<protein>
    <submittedName>
        <fullName evidence="3">Uncharacterized protein</fullName>
    </submittedName>
</protein>
<reference evidence="3 4" key="1">
    <citation type="submission" date="2014-06" db="EMBL/GenBank/DDBJ databases">
        <authorList>
            <person name="Bishop-Lilly K.A."/>
            <person name="Broomall S.M."/>
            <person name="Chain P.S."/>
            <person name="Chertkov O."/>
            <person name="Coyne S.R."/>
            <person name="Daligault H.E."/>
            <person name="Davenport K.W."/>
            <person name="Erkkila T."/>
            <person name="Frey K.G."/>
            <person name="Gibbons H.S."/>
            <person name="Gu W."/>
            <person name="Jaissle J."/>
            <person name="Johnson S.L."/>
            <person name="Koroleva G.I."/>
            <person name="Ladner J.T."/>
            <person name="Lo C.-C."/>
            <person name="Minogue T.D."/>
            <person name="Munk C."/>
            <person name="Palacios G.F."/>
            <person name="Redden C.L."/>
            <person name="Rosenzweig C.N."/>
            <person name="Scholz M.B."/>
            <person name="Teshima H."/>
            <person name="Xu Y."/>
        </authorList>
    </citation>
    <scope>NUCLEOTIDE SEQUENCE [LARGE SCALE GENOMIC DNA]</scope>
    <source>
        <strain evidence="3 4">EO147</strain>
    </source>
</reference>
<feature type="compositionally biased region" description="Basic and acidic residues" evidence="1">
    <location>
        <begin position="77"/>
        <end position="93"/>
    </location>
</feature>
<feature type="compositionally biased region" description="Basic and acidic residues" evidence="1">
    <location>
        <begin position="121"/>
        <end position="134"/>
    </location>
</feature>
<accession>A0AAI8FMW8</accession>
<sequence>MKRLLVAAAMMLASAIGSAFASPLPLAPHAATGLAPRADPSRWPARADRVDAARDGLAATAADDRPIARTSRVPCDMRRRCDSHRTRSARDVAGDAQLRSRIPDRGRASLAAHRSPLVDSSFDRSGDPPRDAHEPSSSSTSNRAIDSGLGDPHHAPSMHDGRSLVASKRVVQPSEPDRAAYVSTNANASAPAPAPAYTLRHSPRMHDADGMATRRIVAHAFPARRASVLVAPGARRDATNAIGGIETKTAGDAGNWQDKHSRSPR</sequence>
<proteinExistence type="predicted"/>
<dbReference type="EMBL" id="CP008726">
    <property type="protein sequence ID" value="AIO66499.1"/>
    <property type="molecule type" value="Genomic_DNA"/>
</dbReference>
<feature type="region of interest" description="Disordered" evidence="1">
    <location>
        <begin position="240"/>
        <end position="265"/>
    </location>
</feature>
<gene>
    <name evidence="3" type="ORF">DM82_2101</name>
</gene>
<dbReference type="KEGG" id="bok:DM82_2101"/>
<evidence type="ECO:0000256" key="2">
    <source>
        <dbReference type="SAM" id="SignalP"/>
    </source>
</evidence>